<dbReference type="VEuPathDB" id="VectorBase:ACUA012043"/>
<evidence type="ECO:0000313" key="3">
    <source>
        <dbReference type="Proteomes" id="UP000075883"/>
    </source>
</evidence>
<dbReference type="EMBL" id="AXCM01008449">
    <property type="status" value="NOT_ANNOTATED_CDS"/>
    <property type="molecule type" value="Genomic_DNA"/>
</dbReference>
<keyword evidence="1" id="KW-1133">Transmembrane helix</keyword>
<dbReference type="Proteomes" id="UP000075883">
    <property type="component" value="Unassembled WGS sequence"/>
</dbReference>
<dbReference type="EnsemblMetazoa" id="ACUA012043-RA">
    <property type="protein sequence ID" value="ACUA012043-PA"/>
    <property type="gene ID" value="ACUA012043"/>
</dbReference>
<keyword evidence="3" id="KW-1185">Reference proteome</keyword>
<proteinExistence type="predicted"/>
<name>A0A182M8F9_9DIPT</name>
<accession>A0A182M8F9</accession>
<feature type="transmembrane region" description="Helical" evidence="1">
    <location>
        <begin position="113"/>
        <end position="131"/>
    </location>
</feature>
<evidence type="ECO:0000256" key="1">
    <source>
        <dbReference type="SAM" id="Phobius"/>
    </source>
</evidence>
<reference evidence="2" key="2">
    <citation type="submission" date="2020-05" db="UniProtKB">
        <authorList>
            <consortium name="EnsemblMetazoa"/>
        </authorList>
    </citation>
    <scope>IDENTIFICATION</scope>
    <source>
        <strain evidence="2">A-37</strain>
    </source>
</reference>
<dbReference type="AlphaFoldDB" id="A0A182M8F9"/>
<keyword evidence="1" id="KW-0812">Transmembrane</keyword>
<keyword evidence="1" id="KW-0472">Membrane</keyword>
<feature type="transmembrane region" description="Helical" evidence="1">
    <location>
        <begin position="6"/>
        <end position="29"/>
    </location>
</feature>
<evidence type="ECO:0000313" key="2">
    <source>
        <dbReference type="EnsemblMetazoa" id="ACUA012043-PA"/>
    </source>
</evidence>
<reference evidence="3" key="1">
    <citation type="submission" date="2013-09" db="EMBL/GenBank/DDBJ databases">
        <title>The Genome Sequence of Anopheles culicifacies species A.</title>
        <authorList>
            <consortium name="The Broad Institute Genomics Platform"/>
            <person name="Neafsey D.E."/>
            <person name="Besansky N."/>
            <person name="Howell P."/>
            <person name="Walton C."/>
            <person name="Young S.K."/>
            <person name="Zeng Q."/>
            <person name="Gargeya S."/>
            <person name="Fitzgerald M."/>
            <person name="Haas B."/>
            <person name="Abouelleil A."/>
            <person name="Allen A.W."/>
            <person name="Alvarado L."/>
            <person name="Arachchi H.M."/>
            <person name="Berlin A.M."/>
            <person name="Chapman S.B."/>
            <person name="Gainer-Dewar J."/>
            <person name="Goldberg J."/>
            <person name="Griggs A."/>
            <person name="Gujja S."/>
            <person name="Hansen M."/>
            <person name="Howarth C."/>
            <person name="Imamovic A."/>
            <person name="Ireland A."/>
            <person name="Larimer J."/>
            <person name="McCowan C."/>
            <person name="Murphy C."/>
            <person name="Pearson M."/>
            <person name="Poon T.W."/>
            <person name="Priest M."/>
            <person name="Roberts A."/>
            <person name="Saif S."/>
            <person name="Shea T."/>
            <person name="Sisk P."/>
            <person name="Sykes S."/>
            <person name="Wortman J."/>
            <person name="Nusbaum C."/>
            <person name="Birren B."/>
        </authorList>
    </citation>
    <scope>NUCLEOTIDE SEQUENCE [LARGE SCALE GENOMIC DNA]</scope>
    <source>
        <strain evidence="3">A-37</strain>
    </source>
</reference>
<protein>
    <submittedName>
        <fullName evidence="2">Uncharacterized protein</fullName>
    </submittedName>
</protein>
<organism evidence="2 3">
    <name type="scientific">Anopheles culicifacies</name>
    <dbReference type="NCBI Taxonomy" id="139723"/>
    <lineage>
        <taxon>Eukaryota</taxon>
        <taxon>Metazoa</taxon>
        <taxon>Ecdysozoa</taxon>
        <taxon>Arthropoda</taxon>
        <taxon>Hexapoda</taxon>
        <taxon>Insecta</taxon>
        <taxon>Pterygota</taxon>
        <taxon>Neoptera</taxon>
        <taxon>Endopterygota</taxon>
        <taxon>Diptera</taxon>
        <taxon>Nematocera</taxon>
        <taxon>Culicoidea</taxon>
        <taxon>Culicidae</taxon>
        <taxon>Anophelinae</taxon>
        <taxon>Anopheles</taxon>
        <taxon>culicifacies species complex</taxon>
    </lineage>
</organism>
<sequence length="132" mass="14929">SWTVFVRFYFLLLQLFYLFFFSLFCVLLFPQGIESESFSSNITRHWKPADKCRNILTNLVTETGPNMIDMPAMDDHESTNMIDIDLKAKMSRSGQQTPPTTNHRQVGRSSGSALLESFLALTVAAVLGFALQ</sequence>